<evidence type="ECO:0000313" key="10">
    <source>
        <dbReference type="Proteomes" id="UP000054350"/>
    </source>
</evidence>
<evidence type="ECO:0000256" key="5">
    <source>
        <dbReference type="ARBA" id="ARBA00023212"/>
    </source>
</evidence>
<feature type="domain" description="Gamma tubulin complex component C-terminal" evidence="8">
    <location>
        <begin position="1236"/>
        <end position="1614"/>
    </location>
</feature>
<comment type="subcellular location">
    <subcellularLocation>
        <location evidence="1">Cytoplasm</location>
        <location evidence="1">Cytoskeleton</location>
    </subcellularLocation>
</comment>
<protein>
    <recommendedName>
        <fullName evidence="8">Gamma tubulin complex component C-terminal domain-containing protein</fullName>
    </recommendedName>
</protein>
<dbReference type="PANTHER" id="PTHR19302:SF70">
    <property type="entry name" value="GAMMA-TUBULIN COMPLEX COMPONENT 6"/>
    <property type="match status" value="1"/>
</dbReference>
<dbReference type="Pfam" id="PF04130">
    <property type="entry name" value="GCP_C_terminal"/>
    <property type="match status" value="1"/>
</dbReference>
<keyword evidence="5" id="KW-0206">Cytoskeleton</keyword>
<dbReference type="GO" id="GO:0000278">
    <property type="term" value="P:mitotic cell cycle"/>
    <property type="evidence" value="ECO:0007669"/>
    <property type="project" value="TreeGrafter"/>
</dbReference>
<evidence type="ECO:0000256" key="4">
    <source>
        <dbReference type="ARBA" id="ARBA00022701"/>
    </source>
</evidence>
<feature type="region of interest" description="Disordered" evidence="7">
    <location>
        <begin position="100"/>
        <end position="127"/>
    </location>
</feature>
<dbReference type="PANTHER" id="PTHR19302">
    <property type="entry name" value="GAMMA TUBULIN COMPLEX PROTEIN"/>
    <property type="match status" value="1"/>
</dbReference>
<dbReference type="EMBL" id="GG745329">
    <property type="protein sequence ID" value="KNE55414.1"/>
    <property type="molecule type" value="Genomic_DNA"/>
</dbReference>
<feature type="compositionally biased region" description="Pro residues" evidence="7">
    <location>
        <begin position="429"/>
        <end position="439"/>
    </location>
</feature>
<sequence>MAVDRRDGRESEQIRGGVEWSGVRRSGSQGCEGEIRERDGGTFGSSPTMASSAHSRRSRLAANDSADQHVRGVGAGSTVPSISVVSLIVDLVTRLATTEPDANATTPSTTSGHWWRELPSSTSTPSLRSPAVARAWATLLESTITSPHKSAASLTLADAHRPLAEILYLMRVSARRIDRADRLDTLLQPWLDAAGATDGDGMQVPFPRTPHDVAAMRRALVVGNEERVAHAMPARRVSREGLRSLLYLLAMLSVPPPVDDEPVAVDLVPQVVISKPTTAAPWAPAPAMPSSALDQAILSYQDIKHNPSLRTDHVSNVWRVAYSAEDYARPLPPPTLDDGLYAAAWNPNVSSVLDLPAIGEYSSEARSILLSDQPTSTGPSDAAFAPIPPLSAVLSVPPLPPESEEPFGVLDWISMPYETPRQRGRDPPPPDPIPSPESDPPTWLDLTSSLRANPPGDLPHAASLDLNQWLETGTARDPTQVPHRLLTWEALRHPTTDVPVAVPAPPVAYFGGNDIVSPFLTECSPAIFNSLYLHLFADAHDRDRTGPVIPERRLVDHVAMMLNGHASTSFDWLATAWTFEWRRDAPTPRVEGVSLTSMLRLVQRPLRVATALRRLEEIARDLRHRMRTVGFVGCALAAILDQLAGAVRRGIIEGKPLTTLRSVHARLASTDQFLDQIMHALGSAPNLLYDVPCTGLALIEFLEQLAITTTALHPLDPSSPAATDPSAMVAVWAQRAFAATLHPLIRWIQQWLPAADRGESGYLWECTDPYREFLATWTRHEASDGRTLSFWDAGFLVHPNRAVVLPASTIRMLVDAQKVSSALTATAVPETLAVIPTVHGWTRHLAWPTTARALANLHDTHAEHVNAVHAAVRHAAARIDAARTERRARAAHLATAGDDARSDRAAAWYDRARQARAANAARKQALLHDLQEVLEMRKKLRVQEAQRERAAELQRMQARLVHVGNWARLVEAEKARLLDEYEAKIAQAKKEARRVAWRRERLAVQRGAGEAGADEDMEMRDVGDEDEDVEMREVGEDDAALRGGVDGDDRSRRAGIESVTGSAAQGMRPSQVGPGSGAGAALAAAIPPLSQDPVTLVRSVTSRAVGPDHAQIAAGSAPTSSTTLGSLGFDAQPAAPMAFSPAVSPPSSPSTAPDASAVSSFPWSTEPMSGLLSTLTTTDAEAMSEIPSTVPLFRLEPDAVPFAVAQDEFVRFVTTNLLLAEYALLAVYLSNAKLDQYLDLLHRFYLLRDAPFRDQLCDILVAKPVHPGAVMRDLTHRLNMLLTDVEDLSFSINTEHVGTEPHDAKFYDFLSLNLTVTGPHVAVLTPSILGKYNRIFRFLLSLLSLQRSTQSIFVDAREAQRLALPVGTDPTVRDLVKSIDAQLGRFRIEAHHVIAALWGYVSDAALGASWQVFVDTLTAARTAVVDAARRAPADWRDHVLGGDTAELPTDAAHPIVQPTGTLTSVRAVHDLHHETVCGMIFRCLLHRRQRPLQDTLYVQARSVGAAERVARAYLHARHDLAHGARVASGALVDLAARLTTAADEYRDATRLLVRILMSVEERTAGNGAYAVVRRRSIAGAAAAAGGVGGATGPVTRVSGGLNDLLVRLDFNRFYEREAPLGVRGLGYQAGRS</sequence>
<dbReference type="OMA" id="HCHEEYV"/>
<evidence type="ECO:0000313" key="9">
    <source>
        <dbReference type="EMBL" id="KNE55414.1"/>
    </source>
</evidence>
<proteinExistence type="inferred from homology"/>
<dbReference type="GO" id="GO:0005816">
    <property type="term" value="C:spindle pole body"/>
    <property type="evidence" value="ECO:0007669"/>
    <property type="project" value="UniProtKB-ARBA"/>
</dbReference>
<feature type="region of interest" description="Disordered" evidence="7">
    <location>
        <begin position="1"/>
        <end position="66"/>
    </location>
</feature>
<evidence type="ECO:0000256" key="2">
    <source>
        <dbReference type="ARBA" id="ARBA00010337"/>
    </source>
</evidence>
<organism evidence="9 10">
    <name type="scientific">Allomyces macrogynus (strain ATCC 38327)</name>
    <name type="common">Allomyces javanicus var. macrogynus</name>
    <dbReference type="NCBI Taxonomy" id="578462"/>
    <lineage>
        <taxon>Eukaryota</taxon>
        <taxon>Fungi</taxon>
        <taxon>Fungi incertae sedis</taxon>
        <taxon>Blastocladiomycota</taxon>
        <taxon>Blastocladiomycetes</taxon>
        <taxon>Blastocladiales</taxon>
        <taxon>Blastocladiaceae</taxon>
        <taxon>Allomyces</taxon>
    </lineage>
</organism>
<evidence type="ECO:0000256" key="1">
    <source>
        <dbReference type="ARBA" id="ARBA00004245"/>
    </source>
</evidence>
<feature type="compositionally biased region" description="Low complexity" evidence="7">
    <location>
        <begin position="118"/>
        <end position="127"/>
    </location>
</feature>
<dbReference type="STRING" id="578462.A0A0L0RZC2"/>
<dbReference type="GO" id="GO:0005874">
    <property type="term" value="C:microtubule"/>
    <property type="evidence" value="ECO:0007669"/>
    <property type="project" value="UniProtKB-KW"/>
</dbReference>
<feature type="compositionally biased region" description="Low complexity" evidence="7">
    <location>
        <begin position="1149"/>
        <end position="1160"/>
    </location>
</feature>
<dbReference type="GO" id="GO:0043015">
    <property type="term" value="F:gamma-tubulin binding"/>
    <property type="evidence" value="ECO:0007669"/>
    <property type="project" value="InterPro"/>
</dbReference>
<evidence type="ECO:0000256" key="7">
    <source>
        <dbReference type="SAM" id="MobiDB-lite"/>
    </source>
</evidence>
<dbReference type="Gene3D" id="1.20.120.1900">
    <property type="entry name" value="Gamma-tubulin complex, C-terminal domain"/>
    <property type="match status" value="1"/>
</dbReference>
<name>A0A0L0RZC2_ALLM3</name>
<accession>A0A0L0RZC2</accession>
<dbReference type="GO" id="GO:0000930">
    <property type="term" value="C:gamma-tubulin complex"/>
    <property type="evidence" value="ECO:0007669"/>
    <property type="project" value="TreeGrafter"/>
</dbReference>
<feature type="region of interest" description="Disordered" evidence="7">
    <location>
        <begin position="1059"/>
        <end position="1080"/>
    </location>
</feature>
<evidence type="ECO:0000256" key="6">
    <source>
        <dbReference type="SAM" id="Coils"/>
    </source>
</evidence>
<reference evidence="9 10" key="1">
    <citation type="submission" date="2009-11" db="EMBL/GenBank/DDBJ databases">
        <title>Annotation of Allomyces macrogynus ATCC 38327.</title>
        <authorList>
            <consortium name="The Broad Institute Genome Sequencing Platform"/>
            <person name="Russ C."/>
            <person name="Cuomo C."/>
            <person name="Burger G."/>
            <person name="Gray M.W."/>
            <person name="Holland P.W.H."/>
            <person name="King N."/>
            <person name="Lang F.B.F."/>
            <person name="Roger A.J."/>
            <person name="Ruiz-Trillo I."/>
            <person name="Young S.K."/>
            <person name="Zeng Q."/>
            <person name="Gargeya S."/>
            <person name="Fitzgerald M."/>
            <person name="Haas B."/>
            <person name="Abouelleil A."/>
            <person name="Alvarado L."/>
            <person name="Arachchi H.M."/>
            <person name="Berlin A."/>
            <person name="Chapman S.B."/>
            <person name="Gearin G."/>
            <person name="Goldberg J."/>
            <person name="Griggs A."/>
            <person name="Gujja S."/>
            <person name="Hansen M."/>
            <person name="Heiman D."/>
            <person name="Howarth C."/>
            <person name="Larimer J."/>
            <person name="Lui A."/>
            <person name="MacDonald P.J.P."/>
            <person name="McCowen C."/>
            <person name="Montmayeur A."/>
            <person name="Murphy C."/>
            <person name="Neiman D."/>
            <person name="Pearson M."/>
            <person name="Priest M."/>
            <person name="Roberts A."/>
            <person name="Saif S."/>
            <person name="Shea T."/>
            <person name="Sisk P."/>
            <person name="Stolte C."/>
            <person name="Sykes S."/>
            <person name="Wortman J."/>
            <person name="Nusbaum C."/>
            <person name="Birren B."/>
        </authorList>
    </citation>
    <scope>NUCLEOTIDE SEQUENCE [LARGE SCALE GENOMIC DNA]</scope>
    <source>
        <strain evidence="9 10">ATCC 38327</strain>
    </source>
</reference>
<dbReference type="GO" id="GO:0051011">
    <property type="term" value="F:microtubule minus-end binding"/>
    <property type="evidence" value="ECO:0007669"/>
    <property type="project" value="TreeGrafter"/>
</dbReference>
<gene>
    <name evidence="9" type="ORF">AMAG_01310</name>
</gene>
<dbReference type="GO" id="GO:0051225">
    <property type="term" value="P:spindle assembly"/>
    <property type="evidence" value="ECO:0007669"/>
    <property type="project" value="TreeGrafter"/>
</dbReference>
<feature type="compositionally biased region" description="Acidic residues" evidence="7">
    <location>
        <begin position="1012"/>
        <end position="1027"/>
    </location>
</feature>
<keyword evidence="4" id="KW-0493">Microtubule</keyword>
<keyword evidence="6" id="KW-0175">Coiled coil</keyword>
<dbReference type="Proteomes" id="UP000054350">
    <property type="component" value="Unassembled WGS sequence"/>
</dbReference>
<dbReference type="VEuPathDB" id="FungiDB:AMAG_01310"/>
<feature type="coiled-coil region" evidence="6">
    <location>
        <begin position="971"/>
        <end position="998"/>
    </location>
</feature>
<feature type="region of interest" description="Disordered" evidence="7">
    <location>
        <begin position="1138"/>
        <end position="1161"/>
    </location>
</feature>
<feature type="region of interest" description="Disordered" evidence="7">
    <location>
        <begin position="418"/>
        <end position="458"/>
    </location>
</feature>
<feature type="region of interest" description="Disordered" evidence="7">
    <location>
        <begin position="1007"/>
        <end position="1027"/>
    </location>
</feature>
<dbReference type="InterPro" id="IPR040457">
    <property type="entry name" value="GCP_C"/>
</dbReference>
<dbReference type="OrthoDB" id="775571at2759"/>
<dbReference type="GO" id="GO:0031122">
    <property type="term" value="P:cytoplasmic microtubule organization"/>
    <property type="evidence" value="ECO:0007669"/>
    <property type="project" value="TreeGrafter"/>
</dbReference>
<dbReference type="GO" id="GO:0000922">
    <property type="term" value="C:spindle pole"/>
    <property type="evidence" value="ECO:0007669"/>
    <property type="project" value="InterPro"/>
</dbReference>
<evidence type="ECO:0000259" key="8">
    <source>
        <dbReference type="Pfam" id="PF04130"/>
    </source>
</evidence>
<dbReference type="InterPro" id="IPR007259">
    <property type="entry name" value="GCP"/>
</dbReference>
<dbReference type="GO" id="GO:0051321">
    <property type="term" value="P:meiotic cell cycle"/>
    <property type="evidence" value="ECO:0007669"/>
    <property type="project" value="TreeGrafter"/>
</dbReference>
<evidence type="ECO:0000256" key="3">
    <source>
        <dbReference type="ARBA" id="ARBA00022490"/>
    </source>
</evidence>
<comment type="similarity">
    <text evidence="2">Belongs to the TUBGCP family.</text>
</comment>
<dbReference type="GO" id="GO:0007020">
    <property type="term" value="P:microtubule nucleation"/>
    <property type="evidence" value="ECO:0007669"/>
    <property type="project" value="InterPro"/>
</dbReference>
<feature type="compositionally biased region" description="Polar residues" evidence="7">
    <location>
        <begin position="103"/>
        <end position="112"/>
    </location>
</feature>
<feature type="compositionally biased region" description="Basic and acidic residues" evidence="7">
    <location>
        <begin position="1"/>
        <end position="13"/>
    </location>
</feature>
<keyword evidence="3" id="KW-0963">Cytoplasm</keyword>
<reference evidence="10" key="2">
    <citation type="submission" date="2009-11" db="EMBL/GenBank/DDBJ databases">
        <title>The Genome Sequence of Allomyces macrogynus strain ATCC 38327.</title>
        <authorList>
            <consortium name="The Broad Institute Genome Sequencing Platform"/>
            <person name="Russ C."/>
            <person name="Cuomo C."/>
            <person name="Shea T."/>
            <person name="Young S.K."/>
            <person name="Zeng Q."/>
            <person name="Koehrsen M."/>
            <person name="Haas B."/>
            <person name="Borodovsky M."/>
            <person name="Guigo R."/>
            <person name="Alvarado L."/>
            <person name="Berlin A."/>
            <person name="Borenstein D."/>
            <person name="Chen Z."/>
            <person name="Engels R."/>
            <person name="Freedman E."/>
            <person name="Gellesch M."/>
            <person name="Goldberg J."/>
            <person name="Griggs A."/>
            <person name="Gujja S."/>
            <person name="Heiman D."/>
            <person name="Hepburn T."/>
            <person name="Howarth C."/>
            <person name="Jen D."/>
            <person name="Larson L."/>
            <person name="Lewis B."/>
            <person name="Mehta T."/>
            <person name="Park D."/>
            <person name="Pearson M."/>
            <person name="Roberts A."/>
            <person name="Saif S."/>
            <person name="Shenoy N."/>
            <person name="Sisk P."/>
            <person name="Stolte C."/>
            <person name="Sykes S."/>
            <person name="Walk T."/>
            <person name="White J."/>
            <person name="Yandava C."/>
            <person name="Burger G."/>
            <person name="Gray M.W."/>
            <person name="Holland P.W.H."/>
            <person name="King N."/>
            <person name="Lang F.B.F."/>
            <person name="Roger A.J."/>
            <person name="Ruiz-Trillo I."/>
            <person name="Lander E."/>
            <person name="Nusbaum C."/>
        </authorList>
    </citation>
    <scope>NUCLEOTIDE SEQUENCE [LARGE SCALE GENOMIC DNA]</scope>
    <source>
        <strain evidence="10">ATCC 38327</strain>
    </source>
</reference>
<keyword evidence="10" id="KW-1185">Reference proteome</keyword>
<dbReference type="InterPro" id="IPR042241">
    <property type="entry name" value="GCP_C_sf"/>
</dbReference>